<name>A0A552UFK5_9SPHN</name>
<accession>A0A552UFK5</accession>
<proteinExistence type="predicted"/>
<dbReference type="AlphaFoldDB" id="A0A552UFK5"/>
<evidence type="ECO:0000256" key="1">
    <source>
        <dbReference type="SAM" id="MobiDB-lite"/>
    </source>
</evidence>
<evidence type="ECO:0000313" key="3">
    <source>
        <dbReference type="EMBL" id="TRW17003.1"/>
    </source>
</evidence>
<feature type="compositionally biased region" description="Polar residues" evidence="1">
    <location>
        <begin position="80"/>
        <end position="95"/>
    </location>
</feature>
<feature type="transmembrane region" description="Helical" evidence="2">
    <location>
        <begin position="21"/>
        <end position="38"/>
    </location>
</feature>
<dbReference type="RefSeq" id="WP_143554547.1">
    <property type="nucleotide sequence ID" value="NZ_VJWA01000001.1"/>
</dbReference>
<protein>
    <submittedName>
        <fullName evidence="3">Uncharacterized protein</fullName>
    </submittedName>
</protein>
<comment type="caution">
    <text evidence="3">The sequence shown here is derived from an EMBL/GenBank/DDBJ whole genome shotgun (WGS) entry which is preliminary data.</text>
</comment>
<organism evidence="3 4">
    <name type="scientific">Glacieibacterium frigidum</name>
    <dbReference type="NCBI Taxonomy" id="2593303"/>
    <lineage>
        <taxon>Bacteria</taxon>
        <taxon>Pseudomonadati</taxon>
        <taxon>Pseudomonadota</taxon>
        <taxon>Alphaproteobacteria</taxon>
        <taxon>Sphingomonadales</taxon>
        <taxon>Sphingosinicellaceae</taxon>
        <taxon>Glacieibacterium</taxon>
    </lineage>
</organism>
<sequence length="115" mass="12043">MSKTRYRVEDNTPAAMARRKAKAVLPVALLGLGVYALWQKRDEVGGWIEQLKSKLDGLNGGQAAPVEVIPDDYDYSRPSVFNSTAMAGPQGTTAGSAIDGGTMGTDLGTQGEGAV</sequence>
<dbReference type="Proteomes" id="UP000317894">
    <property type="component" value="Unassembled WGS sequence"/>
</dbReference>
<feature type="region of interest" description="Disordered" evidence="1">
    <location>
        <begin position="80"/>
        <end position="115"/>
    </location>
</feature>
<reference evidence="3 4" key="1">
    <citation type="submission" date="2019-07" db="EMBL/GenBank/DDBJ databases">
        <title>Novel species isolated from glacier.</title>
        <authorList>
            <person name="Liu Q."/>
            <person name="Xin Y.-H."/>
        </authorList>
    </citation>
    <scope>NUCLEOTIDE SEQUENCE [LARGE SCALE GENOMIC DNA]</scope>
    <source>
        <strain evidence="3 4">LB1R16</strain>
    </source>
</reference>
<keyword evidence="4" id="KW-1185">Reference proteome</keyword>
<evidence type="ECO:0000313" key="4">
    <source>
        <dbReference type="Proteomes" id="UP000317894"/>
    </source>
</evidence>
<evidence type="ECO:0000256" key="2">
    <source>
        <dbReference type="SAM" id="Phobius"/>
    </source>
</evidence>
<keyword evidence="2" id="KW-0812">Transmembrane</keyword>
<gene>
    <name evidence="3" type="ORF">FMM06_01980</name>
</gene>
<dbReference type="EMBL" id="VJWA01000001">
    <property type="protein sequence ID" value="TRW17003.1"/>
    <property type="molecule type" value="Genomic_DNA"/>
</dbReference>
<keyword evidence="2" id="KW-1133">Transmembrane helix</keyword>
<keyword evidence="2" id="KW-0472">Membrane</keyword>